<evidence type="ECO:0000313" key="3">
    <source>
        <dbReference type="Proteomes" id="UP000796761"/>
    </source>
</evidence>
<proteinExistence type="predicted"/>
<gene>
    <name evidence="2" type="ORF">HGM15179_015574</name>
</gene>
<protein>
    <submittedName>
        <fullName evidence="2">Uncharacterized protein</fullName>
    </submittedName>
</protein>
<keyword evidence="3" id="KW-1185">Reference proteome</keyword>
<sequence>MKKILKGTRRSALVWVYERKVVTAAVNEFNLEKLCWPGPRYLFSRVSQLSAFKIPFIDFKSVIVYGTTYGETYDPIVVAQVGKSYREGFTKRASLKSIPRCIVLHQDLSSSEVDHEGDKAVVLWRDVIDKEAVSSPDTACMMLLSYYLESEAIALKVWTIKSYSGHLWDSKAHCAAVKPQNLQEKRQGWTGDSPFVKDGLLLHGYSRPDINLGGGSEDDQISTPKEESRKTL</sequence>
<feature type="region of interest" description="Disordered" evidence="1">
    <location>
        <begin position="211"/>
        <end position="232"/>
    </location>
</feature>
<dbReference type="AlphaFoldDB" id="A0A8K1G4J6"/>
<comment type="caution">
    <text evidence="2">The sequence shown here is derived from an EMBL/GenBank/DDBJ whole genome shotgun (WGS) entry which is preliminary data.</text>
</comment>
<evidence type="ECO:0000313" key="2">
    <source>
        <dbReference type="EMBL" id="TRZ11528.1"/>
    </source>
</evidence>
<organism evidence="2 3">
    <name type="scientific">Zosterops borbonicus</name>
    <dbReference type="NCBI Taxonomy" id="364589"/>
    <lineage>
        <taxon>Eukaryota</taxon>
        <taxon>Metazoa</taxon>
        <taxon>Chordata</taxon>
        <taxon>Craniata</taxon>
        <taxon>Vertebrata</taxon>
        <taxon>Euteleostomi</taxon>
        <taxon>Archelosauria</taxon>
        <taxon>Archosauria</taxon>
        <taxon>Dinosauria</taxon>
        <taxon>Saurischia</taxon>
        <taxon>Theropoda</taxon>
        <taxon>Coelurosauria</taxon>
        <taxon>Aves</taxon>
        <taxon>Neognathae</taxon>
        <taxon>Neoaves</taxon>
        <taxon>Telluraves</taxon>
        <taxon>Australaves</taxon>
        <taxon>Passeriformes</taxon>
        <taxon>Sylvioidea</taxon>
        <taxon>Zosteropidae</taxon>
        <taxon>Zosterops</taxon>
    </lineage>
</organism>
<dbReference type="Proteomes" id="UP000796761">
    <property type="component" value="Unassembled WGS sequence"/>
</dbReference>
<name>A0A8K1G4J6_9PASS</name>
<reference evidence="2" key="1">
    <citation type="submission" date="2019-04" db="EMBL/GenBank/DDBJ databases">
        <title>Genome assembly of Zosterops borbonicus 15179.</title>
        <authorList>
            <person name="Leroy T."/>
            <person name="Anselmetti Y."/>
            <person name="Tilak M.-K."/>
            <person name="Nabholz B."/>
        </authorList>
    </citation>
    <scope>NUCLEOTIDE SEQUENCE</scope>
    <source>
        <strain evidence="2">HGM_15179</strain>
        <tissue evidence="2">Muscle</tissue>
    </source>
</reference>
<accession>A0A8K1G4J6</accession>
<evidence type="ECO:0000256" key="1">
    <source>
        <dbReference type="SAM" id="MobiDB-lite"/>
    </source>
</evidence>
<dbReference type="EMBL" id="SWJQ01000695">
    <property type="protein sequence ID" value="TRZ11528.1"/>
    <property type="molecule type" value="Genomic_DNA"/>
</dbReference>